<keyword evidence="2" id="KW-1133">Transmembrane helix</keyword>
<reference evidence="3" key="1">
    <citation type="journal article" date="2020" name="Stud. Mycol.">
        <title>101 Dothideomycetes genomes: a test case for predicting lifestyles and emergence of pathogens.</title>
        <authorList>
            <person name="Haridas S."/>
            <person name="Albert R."/>
            <person name="Binder M."/>
            <person name="Bloem J."/>
            <person name="Labutti K."/>
            <person name="Salamov A."/>
            <person name="Andreopoulos B."/>
            <person name="Baker S."/>
            <person name="Barry K."/>
            <person name="Bills G."/>
            <person name="Bluhm B."/>
            <person name="Cannon C."/>
            <person name="Castanera R."/>
            <person name="Culley D."/>
            <person name="Daum C."/>
            <person name="Ezra D."/>
            <person name="Gonzalez J."/>
            <person name="Henrissat B."/>
            <person name="Kuo A."/>
            <person name="Liang C."/>
            <person name="Lipzen A."/>
            <person name="Lutzoni F."/>
            <person name="Magnuson J."/>
            <person name="Mondo S."/>
            <person name="Nolan M."/>
            <person name="Ohm R."/>
            <person name="Pangilinan J."/>
            <person name="Park H.-J."/>
            <person name="Ramirez L."/>
            <person name="Alfaro M."/>
            <person name="Sun H."/>
            <person name="Tritt A."/>
            <person name="Yoshinaga Y."/>
            <person name="Zwiers L.-H."/>
            <person name="Turgeon B."/>
            <person name="Goodwin S."/>
            <person name="Spatafora J."/>
            <person name="Crous P."/>
            <person name="Grigoriev I."/>
        </authorList>
    </citation>
    <scope>NUCLEOTIDE SEQUENCE</scope>
    <source>
        <strain evidence="3">CBS 627.86</strain>
    </source>
</reference>
<dbReference type="AlphaFoldDB" id="A0A6A5ZBW6"/>
<protein>
    <submittedName>
        <fullName evidence="3">Uncharacterized protein</fullName>
    </submittedName>
</protein>
<accession>A0A6A5ZBW6</accession>
<dbReference type="EMBL" id="ML977320">
    <property type="protein sequence ID" value="KAF2116544.1"/>
    <property type="molecule type" value="Genomic_DNA"/>
</dbReference>
<keyword evidence="4" id="KW-1185">Reference proteome</keyword>
<evidence type="ECO:0000256" key="1">
    <source>
        <dbReference type="SAM" id="MobiDB-lite"/>
    </source>
</evidence>
<organism evidence="3 4">
    <name type="scientific">Lophiotrema nucula</name>
    <dbReference type="NCBI Taxonomy" id="690887"/>
    <lineage>
        <taxon>Eukaryota</taxon>
        <taxon>Fungi</taxon>
        <taxon>Dikarya</taxon>
        <taxon>Ascomycota</taxon>
        <taxon>Pezizomycotina</taxon>
        <taxon>Dothideomycetes</taxon>
        <taxon>Pleosporomycetidae</taxon>
        <taxon>Pleosporales</taxon>
        <taxon>Lophiotremataceae</taxon>
        <taxon>Lophiotrema</taxon>
    </lineage>
</organism>
<feature type="compositionally biased region" description="Polar residues" evidence="1">
    <location>
        <begin position="1"/>
        <end position="15"/>
    </location>
</feature>
<evidence type="ECO:0000256" key="2">
    <source>
        <dbReference type="SAM" id="Phobius"/>
    </source>
</evidence>
<keyword evidence="2" id="KW-0812">Transmembrane</keyword>
<dbReference type="Proteomes" id="UP000799770">
    <property type="component" value="Unassembled WGS sequence"/>
</dbReference>
<name>A0A6A5ZBW6_9PLEO</name>
<evidence type="ECO:0000313" key="4">
    <source>
        <dbReference type="Proteomes" id="UP000799770"/>
    </source>
</evidence>
<gene>
    <name evidence="3" type="ORF">BDV96DRAFT_28396</name>
</gene>
<evidence type="ECO:0000313" key="3">
    <source>
        <dbReference type="EMBL" id="KAF2116544.1"/>
    </source>
</evidence>
<feature type="region of interest" description="Disordered" evidence="1">
    <location>
        <begin position="1"/>
        <end position="20"/>
    </location>
</feature>
<proteinExistence type="predicted"/>
<feature type="transmembrane region" description="Helical" evidence="2">
    <location>
        <begin position="98"/>
        <end position="123"/>
    </location>
</feature>
<keyword evidence="2" id="KW-0472">Membrane</keyword>
<sequence length="274" mass="31514">MAQQRHLTHPQQTTPYLLPTAHTHTPYHSRITMTTSDLTCPRGPTYLQLLKNGTPRGTKEISLEIRQKSWCLAASGVRLRLFDSLGDTRVDLIACDLAVWRIVIPLFLWLCPSTFPFGVLLTAPQPFRQQDRRCMTGAIVQSSFFVFVVNSDVWQCVPFSIATSYHLPYQYQCSRLPHRRGRASHKHTILRLTTCVRIALTQHCFNKSYPRSQPCPSSRLLAFDSLSTPQIARCISDMFHCFWKLSLYLVRLLKPARACPMLLRHAFSRIWLEA</sequence>